<reference evidence="5 6" key="1">
    <citation type="journal article" date="2025" name="Anaerobe">
        <title>Description of Anaerococcus kampingiae sp. nov., Anaerococcus groningensis sp. nov., Anaerococcus martiniensis sp. nov., and Anaerococcus cruorum sp. nov., isolated from human clinical specimens.</title>
        <authorList>
            <person name="Boiten K.E."/>
            <person name="Meijer J."/>
            <person name="van Wezel E.M."/>
            <person name="Veloo A.C.M."/>
        </authorList>
    </citation>
    <scope>NUCLEOTIDE SEQUENCE [LARGE SCALE GENOMIC DNA]</scope>
    <source>
        <strain evidence="5 6">ENR0874</strain>
    </source>
</reference>
<keyword evidence="3" id="KW-0368">Histidine biosynthesis</keyword>
<dbReference type="PRINTS" id="PR00085">
    <property type="entry name" value="THFDHDRGNASE"/>
</dbReference>
<dbReference type="Proteomes" id="UP001637994">
    <property type="component" value="Unassembled WGS sequence"/>
</dbReference>
<name>A0ABW9MDD1_9FIRM</name>
<keyword evidence="2" id="KW-0028">Amino-acid biosynthesis</keyword>
<dbReference type="SUPFAM" id="SSF51735">
    <property type="entry name" value="NAD(P)-binding Rossmann-fold domains"/>
    <property type="match status" value="1"/>
</dbReference>
<sequence length="266" mass="29673">MNLLNTKNLRDELLNKLKNNNFKNKILLLSKNPNKEAIFYKNVIIKRCEEFGISYVEKEFDGENNHEIISFINSFDKADGFIILAPFGSGEDLTYLKESIKIRDLDGFTFKSLGKSMEGWIDFLPATSRAIVKFLENQQIDYRGKNITIANRTSVIGKPLSMYLASRGANVSVINSSCQNPKSFIKNSDIFISAIGSASYYDQTYFKDDSLIIDVGTSYINGKIVGDVDVESISEMNVDYLGSKSGIGAITTLTLLEGMIDNANSK</sequence>
<evidence type="ECO:0000256" key="3">
    <source>
        <dbReference type="ARBA" id="ARBA00023102"/>
    </source>
</evidence>
<dbReference type="Pfam" id="PF02882">
    <property type="entry name" value="THF_DHG_CYH_C"/>
    <property type="match status" value="1"/>
</dbReference>
<dbReference type="PANTHER" id="PTHR48099">
    <property type="entry name" value="C-1-TETRAHYDROFOLATE SYNTHASE, CYTOPLASMIC-RELATED"/>
    <property type="match status" value="1"/>
</dbReference>
<dbReference type="InterPro" id="IPR000672">
    <property type="entry name" value="THF_DH/CycHdrlase"/>
</dbReference>
<evidence type="ECO:0000259" key="4">
    <source>
        <dbReference type="Pfam" id="PF02882"/>
    </source>
</evidence>
<protein>
    <recommendedName>
        <fullName evidence="1">methenyltetrahydrofolate cyclohydrolase</fullName>
        <ecNumber evidence="1">3.5.4.9</ecNumber>
    </recommendedName>
</protein>
<evidence type="ECO:0000313" key="5">
    <source>
        <dbReference type="EMBL" id="MFO3666898.1"/>
    </source>
</evidence>
<comment type="caution">
    <text evidence="5">The sequence shown here is derived from an EMBL/GenBank/DDBJ whole genome shotgun (WGS) entry which is preliminary data.</text>
</comment>
<dbReference type="InterPro" id="IPR020631">
    <property type="entry name" value="THF_DH/CycHdrlase_NAD-bd_dom"/>
</dbReference>
<proteinExistence type="predicted"/>
<gene>
    <name evidence="5" type="ORF">ACCQ42_03845</name>
</gene>
<accession>A0ABW9MDD1</accession>
<evidence type="ECO:0000256" key="1">
    <source>
        <dbReference type="ARBA" id="ARBA00012776"/>
    </source>
</evidence>
<dbReference type="InterPro" id="IPR036291">
    <property type="entry name" value="NAD(P)-bd_dom_sf"/>
</dbReference>
<dbReference type="InterPro" id="IPR046346">
    <property type="entry name" value="Aminoacid_DH-like_N_sf"/>
</dbReference>
<dbReference type="EC" id="3.5.4.9" evidence="1"/>
<evidence type="ECO:0000313" key="6">
    <source>
        <dbReference type="Proteomes" id="UP001637994"/>
    </source>
</evidence>
<dbReference type="SUPFAM" id="SSF53223">
    <property type="entry name" value="Aminoacid dehydrogenase-like, N-terminal domain"/>
    <property type="match status" value="1"/>
</dbReference>
<dbReference type="Gene3D" id="3.40.50.10860">
    <property type="entry name" value="Leucine Dehydrogenase, chain A, domain 1"/>
    <property type="match status" value="1"/>
</dbReference>
<evidence type="ECO:0000256" key="2">
    <source>
        <dbReference type="ARBA" id="ARBA00022605"/>
    </source>
</evidence>
<dbReference type="RefSeq" id="WP_410035442.1">
    <property type="nucleotide sequence ID" value="NZ_JBGMEF010000018.1"/>
</dbReference>
<dbReference type="PANTHER" id="PTHR48099:SF5">
    <property type="entry name" value="C-1-TETRAHYDROFOLATE SYNTHASE, CYTOPLASMIC"/>
    <property type="match status" value="1"/>
</dbReference>
<feature type="domain" description="Tetrahydrofolate dehydrogenase/cyclohydrolase NAD(P)-binding" evidence="4">
    <location>
        <begin position="125"/>
        <end position="264"/>
    </location>
</feature>
<keyword evidence="6" id="KW-1185">Reference proteome</keyword>
<dbReference type="Gene3D" id="3.40.50.720">
    <property type="entry name" value="NAD(P)-binding Rossmann-like Domain"/>
    <property type="match status" value="1"/>
</dbReference>
<dbReference type="EMBL" id="JBGMEF010000018">
    <property type="protein sequence ID" value="MFO3666898.1"/>
    <property type="molecule type" value="Genomic_DNA"/>
</dbReference>
<organism evidence="5 6">
    <name type="scientific">Anaerococcus kampingae</name>
    <dbReference type="NCBI Taxonomy" id="3115614"/>
    <lineage>
        <taxon>Bacteria</taxon>
        <taxon>Bacillati</taxon>
        <taxon>Bacillota</taxon>
        <taxon>Tissierellia</taxon>
        <taxon>Tissierellales</taxon>
        <taxon>Peptoniphilaceae</taxon>
        <taxon>Anaerococcus</taxon>
    </lineage>
</organism>